<keyword evidence="1" id="KW-0812">Transmembrane</keyword>
<keyword evidence="1" id="KW-1133">Transmembrane helix</keyword>
<keyword evidence="1" id="KW-0472">Membrane</keyword>
<dbReference type="Proteomes" id="UP000053237">
    <property type="component" value="Unassembled WGS sequence"/>
</dbReference>
<reference evidence="2 3" key="1">
    <citation type="submission" date="2012-05" db="EMBL/GenBank/DDBJ databases">
        <title>Recombination and specialization in a pathogen metapopulation.</title>
        <authorList>
            <person name="Gardiner A."/>
            <person name="Kemen E."/>
            <person name="Schultz-Larsen T."/>
            <person name="MacLean D."/>
            <person name="Van Oosterhout C."/>
            <person name="Jones J.D.G."/>
        </authorList>
    </citation>
    <scope>NUCLEOTIDE SEQUENCE [LARGE SCALE GENOMIC DNA]</scope>
    <source>
        <strain evidence="2 3">Ac Nc2</strain>
    </source>
</reference>
<dbReference type="EMBL" id="CAIX01000144">
    <property type="protein sequence ID" value="CCI46912.1"/>
    <property type="molecule type" value="Genomic_DNA"/>
</dbReference>
<organism evidence="2 3">
    <name type="scientific">Albugo candida</name>
    <dbReference type="NCBI Taxonomy" id="65357"/>
    <lineage>
        <taxon>Eukaryota</taxon>
        <taxon>Sar</taxon>
        <taxon>Stramenopiles</taxon>
        <taxon>Oomycota</taxon>
        <taxon>Peronosporomycetes</taxon>
        <taxon>Albuginales</taxon>
        <taxon>Albuginaceae</taxon>
        <taxon>Albugo</taxon>
    </lineage>
</organism>
<proteinExistence type="predicted"/>
<evidence type="ECO:0000256" key="1">
    <source>
        <dbReference type="SAM" id="Phobius"/>
    </source>
</evidence>
<gene>
    <name evidence="2" type="ORF">BN9_078670</name>
</gene>
<accession>A0A024GJJ1</accession>
<keyword evidence="3" id="KW-1185">Reference proteome</keyword>
<evidence type="ECO:0000313" key="2">
    <source>
        <dbReference type="EMBL" id="CCI46912.1"/>
    </source>
</evidence>
<sequence>MSLNGFFLVNRVSVRVSARLRYKMSHDHLMIFNTRRYTEYISIGIRIPYIIPAIHLATIAIRFWYVVLAFFTCVAYQCKDCLVFRTNDCKVTVVSRLMFSLIISVYKATSSCASK</sequence>
<protein>
    <submittedName>
        <fullName evidence="2">Uncharacterized protein</fullName>
    </submittedName>
</protein>
<dbReference type="InParanoid" id="A0A024GJJ1"/>
<name>A0A024GJJ1_9STRA</name>
<dbReference type="AlphaFoldDB" id="A0A024GJJ1"/>
<feature type="transmembrane region" description="Helical" evidence="1">
    <location>
        <begin position="49"/>
        <end position="71"/>
    </location>
</feature>
<comment type="caution">
    <text evidence="2">The sequence shown here is derived from an EMBL/GenBank/DDBJ whole genome shotgun (WGS) entry which is preliminary data.</text>
</comment>
<evidence type="ECO:0000313" key="3">
    <source>
        <dbReference type="Proteomes" id="UP000053237"/>
    </source>
</evidence>